<keyword evidence="3" id="KW-1185">Reference proteome</keyword>
<comment type="caution">
    <text evidence="2">The sequence shown here is derived from an EMBL/GenBank/DDBJ whole genome shotgun (WGS) entry which is preliminary data.</text>
</comment>
<evidence type="ECO:0000313" key="3">
    <source>
        <dbReference type="Proteomes" id="UP001470230"/>
    </source>
</evidence>
<feature type="compositionally biased region" description="Low complexity" evidence="1">
    <location>
        <begin position="112"/>
        <end position="125"/>
    </location>
</feature>
<evidence type="ECO:0000313" key="2">
    <source>
        <dbReference type="EMBL" id="KAK8884620.1"/>
    </source>
</evidence>
<feature type="compositionally biased region" description="Basic and acidic residues" evidence="1">
    <location>
        <begin position="81"/>
        <end position="90"/>
    </location>
</feature>
<dbReference type="Proteomes" id="UP001470230">
    <property type="component" value="Unassembled WGS sequence"/>
</dbReference>
<accession>A0ABR2K0J2</accession>
<gene>
    <name evidence="2" type="ORF">M9Y10_043736</name>
</gene>
<name>A0ABR2K0J2_9EUKA</name>
<feature type="region of interest" description="Disordered" evidence="1">
    <location>
        <begin position="206"/>
        <end position="225"/>
    </location>
</feature>
<sequence>MSENDQCQENEKAVIYKQLNIGQQNEENFNDENPNNQRDILPQKDILLHSDINNDSTCNNQNKSILTDIHDDNQSVGYIIRADENKKSKDDTEDNQQIRQEEKSKNEERNLNIDNTNNDEIVINNNDKKNVNNEENNNDKTNEDIENNNAIKDKYEKRKKLCPASSTKIRQRITFAENKNGKNWNARNIQKSSKVEKSYSQSNIDYRRQQNARSPITSTQNWHNRDGEIVHSKTMPSSPTRLKNPKYGLFERSLKKSRISEDDSDEFQNCTFTYSNPYYGNGKIVSDITSEKNIIKEVRKRKMWSEKEKDTDVEDMKNQQFKISNYSKKLAKRAIKKKNEKKLQEKDKSIDEYEYDEDELIFADDKILPDDTEKQKLRRPGKLPAYLSRIDTFNKDHKDIIRTTKQEEHRKLRNSKI</sequence>
<feature type="compositionally biased region" description="Basic and acidic residues" evidence="1">
    <location>
        <begin position="126"/>
        <end position="143"/>
    </location>
</feature>
<organism evidence="2 3">
    <name type="scientific">Tritrichomonas musculus</name>
    <dbReference type="NCBI Taxonomy" id="1915356"/>
    <lineage>
        <taxon>Eukaryota</taxon>
        <taxon>Metamonada</taxon>
        <taxon>Parabasalia</taxon>
        <taxon>Tritrichomonadida</taxon>
        <taxon>Tritrichomonadidae</taxon>
        <taxon>Tritrichomonas</taxon>
    </lineage>
</organism>
<proteinExistence type="predicted"/>
<feature type="region of interest" description="Disordered" evidence="1">
    <location>
        <begin position="81"/>
        <end position="150"/>
    </location>
</feature>
<feature type="compositionally biased region" description="Polar residues" evidence="1">
    <location>
        <begin position="206"/>
        <end position="222"/>
    </location>
</feature>
<feature type="compositionally biased region" description="Basic and acidic residues" evidence="1">
    <location>
        <begin position="99"/>
        <end position="111"/>
    </location>
</feature>
<protein>
    <submittedName>
        <fullName evidence="2">Uncharacterized protein</fullName>
    </submittedName>
</protein>
<dbReference type="EMBL" id="JAPFFF010000008">
    <property type="protein sequence ID" value="KAK8884620.1"/>
    <property type="molecule type" value="Genomic_DNA"/>
</dbReference>
<reference evidence="2 3" key="1">
    <citation type="submission" date="2024-04" db="EMBL/GenBank/DDBJ databases">
        <title>Tritrichomonas musculus Genome.</title>
        <authorList>
            <person name="Alves-Ferreira E."/>
            <person name="Grigg M."/>
            <person name="Lorenzi H."/>
            <person name="Galac M."/>
        </authorList>
    </citation>
    <scope>NUCLEOTIDE SEQUENCE [LARGE SCALE GENOMIC DNA]</scope>
    <source>
        <strain evidence="2 3">EAF2021</strain>
    </source>
</reference>
<evidence type="ECO:0000256" key="1">
    <source>
        <dbReference type="SAM" id="MobiDB-lite"/>
    </source>
</evidence>